<accession>A0A239E0Y3</accession>
<name>A0A239E0Y3_9ACTN</name>
<gene>
    <name evidence="3" type="ORF">SAMN05216252_105234</name>
</gene>
<protein>
    <submittedName>
        <fullName evidence="3">WGR domain-containing protein</fullName>
    </submittedName>
</protein>
<keyword evidence="4" id="KW-1185">Reference proteome</keyword>
<proteinExistence type="predicted"/>
<feature type="region of interest" description="Disordered" evidence="1">
    <location>
        <begin position="35"/>
        <end position="58"/>
    </location>
</feature>
<evidence type="ECO:0000313" key="4">
    <source>
        <dbReference type="Proteomes" id="UP000198280"/>
    </source>
</evidence>
<feature type="domain" description="WGR" evidence="2">
    <location>
        <begin position="21"/>
        <end position="70"/>
    </location>
</feature>
<dbReference type="EMBL" id="FZOF01000005">
    <property type="protein sequence ID" value="SNS37642.1"/>
    <property type="molecule type" value="Genomic_DNA"/>
</dbReference>
<evidence type="ECO:0000259" key="2">
    <source>
        <dbReference type="Pfam" id="PF05406"/>
    </source>
</evidence>
<organism evidence="3 4">
    <name type="scientific">Actinacidiphila glaucinigra</name>
    <dbReference type="NCBI Taxonomy" id="235986"/>
    <lineage>
        <taxon>Bacteria</taxon>
        <taxon>Bacillati</taxon>
        <taxon>Actinomycetota</taxon>
        <taxon>Actinomycetes</taxon>
        <taxon>Kitasatosporales</taxon>
        <taxon>Streptomycetaceae</taxon>
        <taxon>Actinacidiphila</taxon>
    </lineage>
</organism>
<evidence type="ECO:0000313" key="3">
    <source>
        <dbReference type="EMBL" id="SNS37642.1"/>
    </source>
</evidence>
<dbReference type="Proteomes" id="UP000198280">
    <property type="component" value="Unassembled WGS sequence"/>
</dbReference>
<sequence>MTGWRRFESPGAGRPEYREIRQEGIRCFLRWGPVGGRGKGSTSTLNDEEHARRHAARKAGEWLRKGFTEVDPPHDEAGPDPEAKVLDVLRAGPRPQAPAAEYLPVEGFDEVYRHVTAPGRPVGFHEYVVLRDDGRGAVRFAVRADRSDAAAVSAFLGFVSTRRDLAFDGSSHHKVPLPEPVGAFTHALFCAPALGQGCVAYPAVADRVAAAFPVFDCEIGDADPEVLVDARIHGHGSLPYADWARAPQPVVDLRFDVRPSHYRGTRTFKVFGTADLEALVAALPGADPASRLDVRSFRGEIRRFTPAEVPSLAEVRSFLHG</sequence>
<evidence type="ECO:0000256" key="1">
    <source>
        <dbReference type="SAM" id="MobiDB-lite"/>
    </source>
</evidence>
<dbReference type="Pfam" id="PF05406">
    <property type="entry name" value="WGR"/>
    <property type="match status" value="1"/>
</dbReference>
<reference evidence="3 4" key="1">
    <citation type="submission" date="2017-06" db="EMBL/GenBank/DDBJ databases">
        <authorList>
            <person name="Kim H.J."/>
            <person name="Triplett B.A."/>
        </authorList>
    </citation>
    <scope>NUCLEOTIDE SEQUENCE [LARGE SCALE GENOMIC DNA]</scope>
    <source>
        <strain evidence="3 4">CGMCC 4.1858</strain>
    </source>
</reference>
<dbReference type="InterPro" id="IPR008893">
    <property type="entry name" value="WGR_domain"/>
</dbReference>
<dbReference type="AlphaFoldDB" id="A0A239E0Y3"/>
<dbReference type="OrthoDB" id="4052372at2"/>